<evidence type="ECO:0000313" key="2">
    <source>
        <dbReference type="Proteomes" id="UP001187192"/>
    </source>
</evidence>
<proteinExistence type="predicted"/>
<sequence length="212" mass="22765">MASPAIIEPRRLIKSIAIRPGTNRLKNPPENRRFTPVRIRKLPSTTRYIRIQSHARALAPHNLPFATLHRQRSRTAGVQVGLAGRDTTRTGPFIANWPHGDRDVEAVDQAHVVVMQRGLGRPESHLDDGGGGFSAEAGAAEEAGAVSGLAGAFAGVLVEAAALSGPDSARPVLGDFEDLLFAALEAKTATGRRLVAHCPEEPWPDRFFAVVH</sequence>
<organism evidence="1 2">
    <name type="scientific">Ficus carica</name>
    <name type="common">Common fig</name>
    <dbReference type="NCBI Taxonomy" id="3494"/>
    <lineage>
        <taxon>Eukaryota</taxon>
        <taxon>Viridiplantae</taxon>
        <taxon>Streptophyta</taxon>
        <taxon>Embryophyta</taxon>
        <taxon>Tracheophyta</taxon>
        <taxon>Spermatophyta</taxon>
        <taxon>Magnoliopsida</taxon>
        <taxon>eudicotyledons</taxon>
        <taxon>Gunneridae</taxon>
        <taxon>Pentapetalae</taxon>
        <taxon>rosids</taxon>
        <taxon>fabids</taxon>
        <taxon>Rosales</taxon>
        <taxon>Moraceae</taxon>
        <taxon>Ficeae</taxon>
        <taxon>Ficus</taxon>
    </lineage>
</organism>
<keyword evidence="2" id="KW-1185">Reference proteome</keyword>
<dbReference type="EMBL" id="BTGU01000012">
    <property type="protein sequence ID" value="GMN41461.1"/>
    <property type="molecule type" value="Genomic_DNA"/>
</dbReference>
<name>A0AA88ACN9_FICCA</name>
<reference evidence="1" key="1">
    <citation type="submission" date="2023-07" db="EMBL/GenBank/DDBJ databases">
        <title>draft genome sequence of fig (Ficus carica).</title>
        <authorList>
            <person name="Takahashi T."/>
            <person name="Nishimura K."/>
        </authorList>
    </citation>
    <scope>NUCLEOTIDE SEQUENCE</scope>
</reference>
<protein>
    <submittedName>
        <fullName evidence="1">Uncharacterized protein</fullName>
    </submittedName>
</protein>
<dbReference type="Proteomes" id="UP001187192">
    <property type="component" value="Unassembled WGS sequence"/>
</dbReference>
<evidence type="ECO:0000313" key="1">
    <source>
        <dbReference type="EMBL" id="GMN41461.1"/>
    </source>
</evidence>
<comment type="caution">
    <text evidence="1">The sequence shown here is derived from an EMBL/GenBank/DDBJ whole genome shotgun (WGS) entry which is preliminary data.</text>
</comment>
<accession>A0AA88ACN9</accession>
<gene>
    <name evidence="1" type="ORF">TIFTF001_010678</name>
</gene>
<dbReference type="AlphaFoldDB" id="A0AA88ACN9"/>